<evidence type="ECO:0000313" key="2">
    <source>
        <dbReference type="Proteomes" id="UP000006882"/>
    </source>
</evidence>
<reference evidence="1 2" key="1">
    <citation type="journal article" date="2013" name="Nat. Genet.">
        <title>The high-quality draft genome of peach (Prunus persica) identifies unique patterns of genetic diversity, domestication and genome evolution.</title>
        <authorList>
            <consortium name="International Peach Genome Initiative"/>
            <person name="Verde I."/>
            <person name="Abbott A.G."/>
            <person name="Scalabrin S."/>
            <person name="Jung S."/>
            <person name="Shu S."/>
            <person name="Marroni F."/>
            <person name="Zhebentyayeva T."/>
            <person name="Dettori M.T."/>
            <person name="Grimwood J."/>
            <person name="Cattonaro F."/>
            <person name="Zuccolo A."/>
            <person name="Rossini L."/>
            <person name="Jenkins J."/>
            <person name="Vendramin E."/>
            <person name="Meisel L.A."/>
            <person name="Decroocq V."/>
            <person name="Sosinski B."/>
            <person name="Prochnik S."/>
            <person name="Mitros T."/>
            <person name="Policriti A."/>
            <person name="Cipriani G."/>
            <person name="Dondini L."/>
            <person name="Ficklin S."/>
            <person name="Goodstein D.M."/>
            <person name="Xuan P."/>
            <person name="Del Fabbro C."/>
            <person name="Aramini V."/>
            <person name="Copetti D."/>
            <person name="Gonzalez S."/>
            <person name="Horner D.S."/>
            <person name="Falchi R."/>
            <person name="Lucas S."/>
            <person name="Mica E."/>
            <person name="Maldonado J."/>
            <person name="Lazzari B."/>
            <person name="Bielenberg D."/>
            <person name="Pirona R."/>
            <person name="Miculan M."/>
            <person name="Barakat A."/>
            <person name="Testolin R."/>
            <person name="Stella A."/>
            <person name="Tartarini S."/>
            <person name="Tonutti P."/>
            <person name="Arus P."/>
            <person name="Orellana A."/>
            <person name="Wells C."/>
            <person name="Main D."/>
            <person name="Vizzotto G."/>
            <person name="Silva H."/>
            <person name="Salamini F."/>
            <person name="Schmutz J."/>
            <person name="Morgante M."/>
            <person name="Rokhsar D.S."/>
        </authorList>
    </citation>
    <scope>NUCLEOTIDE SEQUENCE [LARGE SCALE GENOMIC DNA]</scope>
    <source>
        <strain evidence="2">cv. Nemared</strain>
    </source>
</reference>
<evidence type="ECO:0000313" key="1">
    <source>
        <dbReference type="EMBL" id="ONI36016.1"/>
    </source>
</evidence>
<dbReference type="Proteomes" id="UP000006882">
    <property type="component" value="Chromosome G1"/>
</dbReference>
<dbReference type="Gramene" id="ONI36016">
    <property type="protein sequence ID" value="ONI36016"/>
    <property type="gene ID" value="PRUPE_1G565100"/>
</dbReference>
<accession>A0A251RJ84</accession>
<name>A0A251RJ84_PRUPE</name>
<dbReference type="EMBL" id="CM007651">
    <property type="protein sequence ID" value="ONI36016.1"/>
    <property type="molecule type" value="Genomic_DNA"/>
</dbReference>
<dbReference type="AlphaFoldDB" id="A0A251RJ84"/>
<protein>
    <submittedName>
        <fullName evidence="1">Uncharacterized protein</fullName>
    </submittedName>
</protein>
<keyword evidence="2" id="KW-1185">Reference proteome</keyword>
<proteinExistence type="predicted"/>
<organism evidence="1 2">
    <name type="scientific">Prunus persica</name>
    <name type="common">Peach</name>
    <name type="synonym">Amygdalus persica</name>
    <dbReference type="NCBI Taxonomy" id="3760"/>
    <lineage>
        <taxon>Eukaryota</taxon>
        <taxon>Viridiplantae</taxon>
        <taxon>Streptophyta</taxon>
        <taxon>Embryophyta</taxon>
        <taxon>Tracheophyta</taxon>
        <taxon>Spermatophyta</taxon>
        <taxon>Magnoliopsida</taxon>
        <taxon>eudicotyledons</taxon>
        <taxon>Gunneridae</taxon>
        <taxon>Pentapetalae</taxon>
        <taxon>rosids</taxon>
        <taxon>fabids</taxon>
        <taxon>Rosales</taxon>
        <taxon>Rosaceae</taxon>
        <taxon>Amygdaloideae</taxon>
        <taxon>Amygdaleae</taxon>
        <taxon>Prunus</taxon>
    </lineage>
</organism>
<gene>
    <name evidence="1" type="ORF">PRUPE_1G565100</name>
</gene>
<sequence>MPANHLYTHYLFIPLQISHGPYFSLSFPKSSFIDANHLLLRQHILEILCNVLSHIPTLIQSNDVVDFPSTTSHLLSLC</sequence>